<reference evidence="2 3" key="1">
    <citation type="submission" date="2017-07" db="EMBL/GenBank/DDBJ databases">
        <authorList>
            <person name="Talla V."/>
            <person name="Backstrom N."/>
        </authorList>
    </citation>
    <scope>NUCLEOTIDE SEQUENCE [LARGE SCALE GENOMIC DNA]</scope>
</reference>
<evidence type="ECO:0000313" key="3">
    <source>
        <dbReference type="Proteomes" id="UP000324832"/>
    </source>
</evidence>
<proteinExistence type="predicted"/>
<accession>A0A5E4PWZ6</accession>
<feature type="region of interest" description="Disordered" evidence="1">
    <location>
        <begin position="21"/>
        <end position="62"/>
    </location>
</feature>
<organism evidence="2 3">
    <name type="scientific">Leptidea sinapis</name>
    <dbReference type="NCBI Taxonomy" id="189913"/>
    <lineage>
        <taxon>Eukaryota</taxon>
        <taxon>Metazoa</taxon>
        <taxon>Ecdysozoa</taxon>
        <taxon>Arthropoda</taxon>
        <taxon>Hexapoda</taxon>
        <taxon>Insecta</taxon>
        <taxon>Pterygota</taxon>
        <taxon>Neoptera</taxon>
        <taxon>Endopterygota</taxon>
        <taxon>Lepidoptera</taxon>
        <taxon>Glossata</taxon>
        <taxon>Ditrysia</taxon>
        <taxon>Papilionoidea</taxon>
        <taxon>Pieridae</taxon>
        <taxon>Dismorphiinae</taxon>
        <taxon>Leptidea</taxon>
    </lineage>
</organism>
<dbReference type="EMBL" id="FZQP02000815">
    <property type="protein sequence ID" value="VVC90531.1"/>
    <property type="molecule type" value="Genomic_DNA"/>
</dbReference>
<gene>
    <name evidence="2" type="ORF">LSINAPIS_LOCUS3416</name>
</gene>
<evidence type="ECO:0000256" key="1">
    <source>
        <dbReference type="SAM" id="MobiDB-lite"/>
    </source>
</evidence>
<dbReference type="AlphaFoldDB" id="A0A5E4PWZ6"/>
<name>A0A5E4PWZ6_9NEOP</name>
<evidence type="ECO:0000313" key="2">
    <source>
        <dbReference type="EMBL" id="VVC90531.1"/>
    </source>
</evidence>
<protein>
    <submittedName>
        <fullName evidence="2">Uncharacterized protein</fullName>
    </submittedName>
</protein>
<sequence>MVWWLSSVWRREVRAVAAPCPAAGHASTPPGRTHRWARTASAGTPGPPAPSCGSTWTYDQLT</sequence>
<dbReference type="Proteomes" id="UP000324832">
    <property type="component" value="Unassembled WGS sequence"/>
</dbReference>
<keyword evidence="3" id="KW-1185">Reference proteome</keyword>